<feature type="binding site" evidence="7">
    <location>
        <position position="176"/>
    </location>
    <ligand>
        <name>Zn(2+)</name>
        <dbReference type="ChEBI" id="CHEBI:29105"/>
    </ligand>
</feature>
<reference evidence="9" key="1">
    <citation type="journal article" date="2016" name="PLoS Negl. Trop. Dis.">
        <title>A Deep Insight into the Sialome of Rhodnius neglectus, a Vector of Chagas Disease.</title>
        <authorList>
            <person name="Santiago P.B."/>
            <person name="Assumpcao T.C."/>
            <person name="Araujo C.N."/>
            <person name="Bastos I.M."/>
            <person name="Neves D."/>
            <person name="Silva I.G."/>
            <person name="Charneau S."/>
            <person name="Queiroz R.M."/>
            <person name="Raiol T."/>
            <person name="Oliveira J.V."/>
            <person name="Sousa M.V."/>
            <person name="Calvo E."/>
            <person name="Ribeiro J.M."/>
            <person name="Santana J.M."/>
        </authorList>
    </citation>
    <scope>NUCLEOTIDE SEQUENCE</scope>
    <source>
        <tissue evidence="9">Salivary glands</tissue>
    </source>
</reference>
<dbReference type="GO" id="GO:0046872">
    <property type="term" value="F:metal ion binding"/>
    <property type="evidence" value="ECO:0007669"/>
    <property type="project" value="UniProtKB-KW"/>
</dbReference>
<dbReference type="GO" id="GO:0070403">
    <property type="term" value="F:NAD+ binding"/>
    <property type="evidence" value="ECO:0007669"/>
    <property type="project" value="InterPro"/>
</dbReference>
<keyword evidence="3 7" id="KW-0479">Metal-binding</keyword>
<dbReference type="Gene3D" id="2.20.28.200">
    <property type="match status" value="1"/>
</dbReference>
<comment type="similarity">
    <text evidence="6">Belongs to the sirtuin family. Class IV subfamily.</text>
</comment>
<dbReference type="GO" id="GO:0005634">
    <property type="term" value="C:nucleus"/>
    <property type="evidence" value="ECO:0007669"/>
    <property type="project" value="TreeGrafter"/>
</dbReference>
<dbReference type="InterPro" id="IPR026590">
    <property type="entry name" value="Ssirtuin_cat_dom"/>
</dbReference>
<sequence length="334" mass="37660">MSYNYSEGLSPYENKGKVGLKEVFESEESVTKKVKELAEWVRSANHVVVHTGAGISTSAGIPDFRGPNGVWTLEKKGLKPEVNISFDDALPTKTHMALLELIKARKIHYIVSQNIDGLHLKSGLLRNYISELHGNMFIEKCNVCKRQYVRKSATSSVGQKCLNVPCPSTKVNGRACRGKLYDTILDWEHDLPEKDLKMADYHSSIADISICLGTTLQIVPSGNLPLYTKKNESGKMVICNLQPTKHDRRADLIINTYVDDVMVRLLEFLDLKLPAYNVDKDPTRSTDLISWTIPDSSVKEMQHIYQTHCLALKRKSSIICNKVKLEKMENILLK</sequence>
<keyword evidence="5" id="KW-0520">NAD</keyword>
<dbReference type="EMBL" id="GDKW01003252">
    <property type="protein sequence ID" value="JAI53343.1"/>
    <property type="molecule type" value="mRNA"/>
</dbReference>
<dbReference type="GO" id="GO:0046969">
    <property type="term" value="F:histone H3K9 deacetylase activity, NAD-dependent"/>
    <property type="evidence" value="ECO:0007669"/>
    <property type="project" value="TreeGrafter"/>
</dbReference>
<dbReference type="GO" id="GO:0003714">
    <property type="term" value="F:transcription corepressor activity"/>
    <property type="evidence" value="ECO:0007669"/>
    <property type="project" value="TreeGrafter"/>
</dbReference>
<name>A0A0P4VU52_9HEMI</name>
<accession>A0A0P4VU52</accession>
<feature type="domain" description="Deacetylase sirtuin-type" evidence="8">
    <location>
        <begin position="27"/>
        <end position="272"/>
    </location>
</feature>
<dbReference type="AlphaFoldDB" id="A0A0P4VU52"/>
<dbReference type="SUPFAM" id="SSF52467">
    <property type="entry name" value="DHS-like NAD/FAD-binding domain"/>
    <property type="match status" value="1"/>
</dbReference>
<evidence type="ECO:0000256" key="6">
    <source>
        <dbReference type="ARBA" id="ARBA00038170"/>
    </source>
</evidence>
<evidence type="ECO:0000256" key="1">
    <source>
        <dbReference type="ARBA" id="ARBA00012928"/>
    </source>
</evidence>
<evidence type="ECO:0000256" key="7">
    <source>
        <dbReference type="PROSITE-ProRule" id="PRU00236"/>
    </source>
</evidence>
<dbReference type="PANTHER" id="PTHR11085:SF12">
    <property type="entry name" value="NAD-DEPENDENT PROTEIN DEACYLASE SIRTUIN-6"/>
    <property type="match status" value="1"/>
</dbReference>
<dbReference type="InterPro" id="IPR050134">
    <property type="entry name" value="NAD-dep_sirtuin_deacylases"/>
</dbReference>
<keyword evidence="2" id="KW-0808">Transferase</keyword>
<dbReference type="InterPro" id="IPR003000">
    <property type="entry name" value="Sirtuin"/>
</dbReference>
<dbReference type="InterPro" id="IPR029035">
    <property type="entry name" value="DHS-like_NAD/FAD-binding_dom"/>
</dbReference>
<dbReference type="Gene3D" id="3.40.50.1220">
    <property type="entry name" value="TPP-binding domain"/>
    <property type="match status" value="1"/>
</dbReference>
<feature type="active site" description="Proton acceptor" evidence="7">
    <location>
        <position position="133"/>
    </location>
</feature>
<dbReference type="GO" id="GO:0000122">
    <property type="term" value="P:negative regulation of transcription by RNA polymerase II"/>
    <property type="evidence" value="ECO:0007669"/>
    <property type="project" value="TreeGrafter"/>
</dbReference>
<dbReference type="PROSITE" id="PS50305">
    <property type="entry name" value="SIRTUIN"/>
    <property type="match status" value="1"/>
</dbReference>
<dbReference type="FunFam" id="3.40.50.1220:FF:000038">
    <property type="entry name" value="NAD-dependent protein deacetylase sirtuin-6 isoform X2"/>
    <property type="match status" value="1"/>
</dbReference>
<evidence type="ECO:0000256" key="3">
    <source>
        <dbReference type="ARBA" id="ARBA00022723"/>
    </source>
</evidence>
<feature type="binding site" evidence="7">
    <location>
        <position position="144"/>
    </location>
    <ligand>
        <name>Zn(2+)</name>
        <dbReference type="ChEBI" id="CHEBI:29105"/>
    </ligand>
</feature>
<dbReference type="Pfam" id="PF02146">
    <property type="entry name" value="SIR2"/>
    <property type="match status" value="1"/>
</dbReference>
<feature type="binding site" evidence="7">
    <location>
        <position position="141"/>
    </location>
    <ligand>
        <name>Zn(2+)</name>
        <dbReference type="ChEBI" id="CHEBI:29105"/>
    </ligand>
</feature>
<evidence type="ECO:0000256" key="4">
    <source>
        <dbReference type="ARBA" id="ARBA00022833"/>
    </source>
</evidence>
<evidence type="ECO:0000256" key="5">
    <source>
        <dbReference type="ARBA" id="ARBA00023027"/>
    </source>
</evidence>
<feature type="binding site" evidence="7">
    <location>
        <position position="166"/>
    </location>
    <ligand>
        <name>Zn(2+)</name>
        <dbReference type="ChEBI" id="CHEBI:29105"/>
    </ligand>
</feature>
<dbReference type="EC" id="2.3.1.286" evidence="1"/>
<proteinExistence type="evidence at transcript level"/>
<protein>
    <recommendedName>
        <fullName evidence="1">protein acetyllysine N-acetyltransferase</fullName>
        <ecNumber evidence="1">2.3.1.286</ecNumber>
    </recommendedName>
</protein>
<evidence type="ECO:0000256" key="2">
    <source>
        <dbReference type="ARBA" id="ARBA00022679"/>
    </source>
</evidence>
<evidence type="ECO:0000259" key="8">
    <source>
        <dbReference type="PROSITE" id="PS50305"/>
    </source>
</evidence>
<dbReference type="PANTHER" id="PTHR11085">
    <property type="entry name" value="NAD-DEPENDENT PROTEIN DEACYLASE SIRTUIN-5, MITOCHONDRIAL-RELATED"/>
    <property type="match status" value="1"/>
</dbReference>
<evidence type="ECO:0000313" key="9">
    <source>
        <dbReference type="EMBL" id="JAI53343.1"/>
    </source>
</evidence>
<organism evidence="9">
    <name type="scientific">Rhodnius neglectus</name>
    <dbReference type="NCBI Taxonomy" id="72488"/>
    <lineage>
        <taxon>Eukaryota</taxon>
        <taxon>Metazoa</taxon>
        <taxon>Ecdysozoa</taxon>
        <taxon>Arthropoda</taxon>
        <taxon>Hexapoda</taxon>
        <taxon>Insecta</taxon>
        <taxon>Pterygota</taxon>
        <taxon>Neoptera</taxon>
        <taxon>Paraneoptera</taxon>
        <taxon>Hemiptera</taxon>
        <taxon>Heteroptera</taxon>
        <taxon>Panheteroptera</taxon>
        <taxon>Cimicomorpha</taxon>
        <taxon>Reduviidae</taxon>
        <taxon>Triatominae</taxon>
        <taxon>Rhodnius</taxon>
    </lineage>
</organism>
<keyword evidence="4 7" id="KW-0862">Zinc</keyword>